<keyword evidence="1" id="KW-0472">Membrane</keyword>
<feature type="transmembrane region" description="Helical" evidence="1">
    <location>
        <begin position="162"/>
        <end position="180"/>
    </location>
</feature>
<gene>
    <name evidence="3" type="ORF">FHK87_04470</name>
</gene>
<evidence type="ECO:0000259" key="2">
    <source>
        <dbReference type="Pfam" id="PF07786"/>
    </source>
</evidence>
<name>A0A504JDZ4_9FLAO</name>
<comment type="caution">
    <text evidence="3">The sequence shown here is derived from an EMBL/GenBank/DDBJ whole genome shotgun (WGS) entry which is preliminary data.</text>
</comment>
<organism evidence="3 4">
    <name type="scientific">Aquimarina algicola</name>
    <dbReference type="NCBI Taxonomy" id="2589995"/>
    <lineage>
        <taxon>Bacteria</taxon>
        <taxon>Pseudomonadati</taxon>
        <taxon>Bacteroidota</taxon>
        <taxon>Flavobacteriia</taxon>
        <taxon>Flavobacteriales</taxon>
        <taxon>Flavobacteriaceae</taxon>
        <taxon>Aquimarina</taxon>
    </lineage>
</organism>
<feature type="transmembrane region" description="Helical" evidence="1">
    <location>
        <begin position="271"/>
        <end position="289"/>
    </location>
</feature>
<dbReference type="RefSeq" id="WP_140590426.1">
    <property type="nucleotide sequence ID" value="NZ_VFWZ01000002.1"/>
</dbReference>
<keyword evidence="1" id="KW-1133">Transmembrane helix</keyword>
<feature type="transmembrane region" description="Helical" evidence="1">
    <location>
        <begin position="88"/>
        <end position="111"/>
    </location>
</feature>
<reference evidence="3 4" key="1">
    <citation type="submission" date="2019-06" db="EMBL/GenBank/DDBJ databases">
        <authorList>
            <person name="Meng X."/>
        </authorList>
    </citation>
    <scope>NUCLEOTIDE SEQUENCE [LARGE SCALE GENOMIC DNA]</scope>
    <source>
        <strain evidence="3 4">M625</strain>
    </source>
</reference>
<sequence length="375" mass="42503">MEHQKIETKTITNSKRILAVDFARGVSVLMVVLVHTLWIYGSIATQSETWLGEAIHFIGKGTPMFLVAMGISFTLSRNQSAILSIKRGIYLLLAGYLMNFLKFVLPTALGTMPDNFIEAYGWTPPATFDNMVYMLLTGDILQLAGVSLLFMGIINQFGKNKYIPLLLSLVIAFTTKEIHGFRLGISGLDYVLDLMWGAGWNVYFAVFPWFSFILLGMFFGKWYNERNKDQKFVFTRMLFFGIVLMIAGGGLCYYNFEYHFGDYFHLGPGGVLYLAGFNLVLLWISHTVTSKVKSNKIFEFLFYCSKRVTTIYIIQWVIICWGMGVLGYQQFGVVGVLILIPVFLSLTLMIQKGLDKLFSIKKDKTSKVISKKSIV</sequence>
<feature type="domain" description="Heparan-alpha-glucosaminide N-acetyltransferase catalytic" evidence="2">
    <location>
        <begin position="16"/>
        <end position="240"/>
    </location>
</feature>
<protein>
    <submittedName>
        <fullName evidence="3">DUF1624 domain-containing protein</fullName>
    </submittedName>
</protein>
<proteinExistence type="predicted"/>
<feature type="transmembrane region" description="Helical" evidence="1">
    <location>
        <begin position="232"/>
        <end position="256"/>
    </location>
</feature>
<dbReference type="Proteomes" id="UP000315540">
    <property type="component" value="Unassembled WGS sequence"/>
</dbReference>
<accession>A0A504JDZ4</accession>
<feature type="transmembrane region" description="Helical" evidence="1">
    <location>
        <begin position="310"/>
        <end position="328"/>
    </location>
</feature>
<feature type="transmembrane region" description="Helical" evidence="1">
    <location>
        <begin position="334"/>
        <end position="354"/>
    </location>
</feature>
<feature type="transmembrane region" description="Helical" evidence="1">
    <location>
        <begin position="55"/>
        <end position="76"/>
    </location>
</feature>
<dbReference type="AlphaFoldDB" id="A0A504JDZ4"/>
<evidence type="ECO:0000256" key="1">
    <source>
        <dbReference type="SAM" id="Phobius"/>
    </source>
</evidence>
<keyword evidence="4" id="KW-1185">Reference proteome</keyword>
<keyword evidence="1" id="KW-0812">Transmembrane</keyword>
<evidence type="ECO:0000313" key="3">
    <source>
        <dbReference type="EMBL" id="TPN86862.1"/>
    </source>
</evidence>
<feature type="transmembrane region" description="Helical" evidence="1">
    <location>
        <begin position="131"/>
        <end position="150"/>
    </location>
</feature>
<dbReference type="EMBL" id="VFWZ01000002">
    <property type="protein sequence ID" value="TPN86862.1"/>
    <property type="molecule type" value="Genomic_DNA"/>
</dbReference>
<dbReference type="Pfam" id="PF07786">
    <property type="entry name" value="HGSNAT_cat"/>
    <property type="match status" value="1"/>
</dbReference>
<dbReference type="InterPro" id="IPR012429">
    <property type="entry name" value="HGSNAT_cat"/>
</dbReference>
<feature type="transmembrane region" description="Helical" evidence="1">
    <location>
        <begin position="21"/>
        <end position="43"/>
    </location>
</feature>
<dbReference type="OrthoDB" id="2521581at2"/>
<feature type="transmembrane region" description="Helical" evidence="1">
    <location>
        <begin position="200"/>
        <end position="220"/>
    </location>
</feature>
<evidence type="ECO:0000313" key="4">
    <source>
        <dbReference type="Proteomes" id="UP000315540"/>
    </source>
</evidence>